<protein>
    <submittedName>
        <fullName evidence="3">YlmH/Sll1252 family protein</fullName>
    </submittedName>
</protein>
<dbReference type="EMBL" id="CP102290">
    <property type="protein sequence ID" value="UWP59427.1"/>
    <property type="molecule type" value="Genomic_DNA"/>
</dbReference>
<dbReference type="Gene3D" id="3.30.1370.160">
    <property type="match status" value="1"/>
</dbReference>
<dbReference type="InterPro" id="IPR036986">
    <property type="entry name" value="S4_RNA-bd_sf"/>
</dbReference>
<evidence type="ECO:0000259" key="2">
    <source>
        <dbReference type="SMART" id="SM00363"/>
    </source>
</evidence>
<proteinExistence type="predicted"/>
<dbReference type="Pfam" id="PF17774">
    <property type="entry name" value="YlmH_RBD"/>
    <property type="match status" value="1"/>
</dbReference>
<evidence type="ECO:0000313" key="3">
    <source>
        <dbReference type="EMBL" id="UWP59427.1"/>
    </source>
</evidence>
<name>A0ABY5VGK0_9FIRM</name>
<evidence type="ECO:0000313" key="4">
    <source>
        <dbReference type="Proteomes" id="UP001060164"/>
    </source>
</evidence>
<dbReference type="PROSITE" id="PS50889">
    <property type="entry name" value="S4"/>
    <property type="match status" value="1"/>
</dbReference>
<dbReference type="InterPro" id="IPR002942">
    <property type="entry name" value="S4_RNA-bd"/>
</dbReference>
<dbReference type="PANTHER" id="PTHR13633:SF3">
    <property type="entry name" value="MITOCHONDRIAL TRANSCRIPTION RESCUE FACTOR 1"/>
    <property type="match status" value="1"/>
</dbReference>
<dbReference type="CDD" id="cd00165">
    <property type="entry name" value="S4"/>
    <property type="match status" value="1"/>
</dbReference>
<feature type="domain" description="RNA-binding S4" evidence="2">
    <location>
        <begin position="174"/>
        <end position="235"/>
    </location>
</feature>
<dbReference type="PANTHER" id="PTHR13633">
    <property type="entry name" value="MITOCHONDRIAL TRANSCRIPTION RESCUE FACTOR 1"/>
    <property type="match status" value="1"/>
</dbReference>
<dbReference type="SMART" id="SM00363">
    <property type="entry name" value="S4"/>
    <property type="match status" value="1"/>
</dbReference>
<dbReference type="InterPro" id="IPR012677">
    <property type="entry name" value="Nucleotide-bd_a/b_plait_sf"/>
</dbReference>
<accession>A0ABY5VGK0</accession>
<evidence type="ECO:0000256" key="1">
    <source>
        <dbReference type="PROSITE-ProRule" id="PRU00182"/>
    </source>
</evidence>
<keyword evidence="4" id="KW-1185">Reference proteome</keyword>
<dbReference type="Gene3D" id="3.30.70.330">
    <property type="match status" value="1"/>
</dbReference>
<reference evidence="3" key="1">
    <citation type="journal article" date="2022" name="Cell">
        <title>Design, construction, and in vivo augmentation of a complex gut microbiome.</title>
        <authorList>
            <person name="Cheng A.G."/>
            <person name="Ho P.Y."/>
            <person name="Aranda-Diaz A."/>
            <person name="Jain S."/>
            <person name="Yu F.B."/>
            <person name="Meng X."/>
            <person name="Wang M."/>
            <person name="Iakiviak M."/>
            <person name="Nagashima K."/>
            <person name="Zhao A."/>
            <person name="Murugkar P."/>
            <person name="Patil A."/>
            <person name="Atabakhsh K."/>
            <person name="Weakley A."/>
            <person name="Yan J."/>
            <person name="Brumbaugh A.R."/>
            <person name="Higginbottom S."/>
            <person name="Dimas A."/>
            <person name="Shiver A.L."/>
            <person name="Deutschbauer A."/>
            <person name="Neff N."/>
            <person name="Sonnenburg J.L."/>
            <person name="Huang K.C."/>
            <person name="Fischbach M.A."/>
        </authorList>
    </citation>
    <scope>NUCLEOTIDE SEQUENCE</scope>
    <source>
        <strain evidence="3">DSM 19829</strain>
    </source>
</reference>
<dbReference type="SUPFAM" id="SSF55174">
    <property type="entry name" value="Alpha-L RNA-binding motif"/>
    <property type="match status" value="1"/>
</dbReference>
<keyword evidence="1" id="KW-0694">RNA-binding</keyword>
<dbReference type="Pfam" id="PF01479">
    <property type="entry name" value="S4"/>
    <property type="match status" value="1"/>
</dbReference>
<sequence>MQKEEHFRKRIQDLARMAYERDIVTFTDFLDLNEQHIVNSLTRELAGVTHAGFGGYDMSERQITAFIPDALSYEWEYPICCLHIRPRDGRFAETLTHRDYLGALLNLGIDRNMLGDLLIDESSAYLYCVDHMSQFIIQELTRVRRTAVTVVQSETMEPAVTRNFREIKGTVASVRLDALIALAFQSSRNRMVPLIEGGKVFVNGRMVTSNGCALREGDVISVRGHGKFRFAGVISETKKGRCLVSVSRYS</sequence>
<dbReference type="Proteomes" id="UP001060164">
    <property type="component" value="Chromosome"/>
</dbReference>
<organism evidence="3 4">
    <name type="scientific">Ruminococcus gauvreauii</name>
    <dbReference type="NCBI Taxonomy" id="438033"/>
    <lineage>
        <taxon>Bacteria</taxon>
        <taxon>Bacillati</taxon>
        <taxon>Bacillota</taxon>
        <taxon>Clostridia</taxon>
        <taxon>Eubacteriales</taxon>
        <taxon>Oscillospiraceae</taxon>
        <taxon>Ruminococcus</taxon>
    </lineage>
</organism>
<dbReference type="Gene3D" id="3.10.290.10">
    <property type="entry name" value="RNA-binding S4 domain"/>
    <property type="match status" value="1"/>
</dbReference>
<gene>
    <name evidence="3" type="ORF">NQ502_19045</name>
</gene>
<dbReference type="InterPro" id="IPR040591">
    <property type="entry name" value="RqcP2_RBD"/>
</dbReference>